<keyword evidence="3" id="KW-1185">Reference proteome</keyword>
<proteinExistence type="predicted"/>
<keyword evidence="1" id="KW-0732">Signal</keyword>
<protein>
    <recommendedName>
        <fullName evidence="4">PEP-CTERM protein-sorting domain-containing protein</fullName>
    </recommendedName>
</protein>
<gene>
    <name evidence="2" type="ORF">PDESU_01095</name>
</gene>
<feature type="signal peptide" evidence="1">
    <location>
        <begin position="1"/>
        <end position="21"/>
    </location>
</feature>
<organism evidence="2 3">
    <name type="scientific">Pontiella desulfatans</name>
    <dbReference type="NCBI Taxonomy" id="2750659"/>
    <lineage>
        <taxon>Bacteria</taxon>
        <taxon>Pseudomonadati</taxon>
        <taxon>Kiritimatiellota</taxon>
        <taxon>Kiritimatiellia</taxon>
        <taxon>Kiritimatiellales</taxon>
        <taxon>Pontiellaceae</taxon>
        <taxon>Pontiella</taxon>
    </lineage>
</organism>
<evidence type="ECO:0000256" key="1">
    <source>
        <dbReference type="SAM" id="SignalP"/>
    </source>
</evidence>
<sequence>MKKTIAILTVAVCAGAMSASAALLVGWDDNFNQPNNGSTTPPPKTATGFSGLATPDANLNWSRTASAASTDGTFGTLAGAGTETGFSDGLALNNGNNGHFDFTVTNGTADDYDLDFFHFDAGATRPKAADNWTLSVLSGALTVGNVTSGVSPNGGGTLVWAENDLDLTGLADNTLEAGQSVVFRLDFVQDGTIQYEGGHNLYLDNIAISGTVIPEPATLGLVAAFGGAVLFIRHRFMI</sequence>
<evidence type="ECO:0000313" key="2">
    <source>
        <dbReference type="EMBL" id="VGO12542.1"/>
    </source>
</evidence>
<dbReference type="EMBL" id="CAAHFG010000001">
    <property type="protein sequence ID" value="VGO12542.1"/>
    <property type="molecule type" value="Genomic_DNA"/>
</dbReference>
<dbReference type="RefSeq" id="WP_136078197.1">
    <property type="nucleotide sequence ID" value="NZ_CAAHFG010000001.1"/>
</dbReference>
<evidence type="ECO:0008006" key="4">
    <source>
        <dbReference type="Google" id="ProtNLM"/>
    </source>
</evidence>
<evidence type="ECO:0000313" key="3">
    <source>
        <dbReference type="Proteomes" id="UP000366872"/>
    </source>
</evidence>
<dbReference type="AlphaFoldDB" id="A0A6C2TY41"/>
<name>A0A6C2TY41_PONDE</name>
<accession>A0A6C2TY41</accession>
<feature type="chain" id="PRO_5025495917" description="PEP-CTERM protein-sorting domain-containing protein" evidence="1">
    <location>
        <begin position="22"/>
        <end position="238"/>
    </location>
</feature>
<reference evidence="2 3" key="1">
    <citation type="submission" date="2019-04" db="EMBL/GenBank/DDBJ databases">
        <authorList>
            <person name="Van Vliet M D."/>
        </authorList>
    </citation>
    <scope>NUCLEOTIDE SEQUENCE [LARGE SCALE GENOMIC DNA]</scope>
    <source>
        <strain evidence="2 3">F1</strain>
    </source>
</reference>
<dbReference type="Proteomes" id="UP000366872">
    <property type="component" value="Unassembled WGS sequence"/>
</dbReference>